<organism evidence="2 3">
    <name type="scientific">Arthrobacter glacialis</name>
    <dbReference type="NCBI Taxonomy" id="1664"/>
    <lineage>
        <taxon>Bacteria</taxon>
        <taxon>Bacillati</taxon>
        <taxon>Actinomycetota</taxon>
        <taxon>Actinomycetes</taxon>
        <taxon>Micrococcales</taxon>
        <taxon>Micrococcaceae</taxon>
        <taxon>Arthrobacter</taxon>
    </lineage>
</organism>
<protein>
    <submittedName>
        <fullName evidence="2">Cupin domain-containing protein</fullName>
    </submittedName>
</protein>
<dbReference type="RefSeq" id="WP_103465050.1">
    <property type="nucleotide sequence ID" value="NZ_PPXC01000004.1"/>
</dbReference>
<dbReference type="InterPro" id="IPR053146">
    <property type="entry name" value="QDO-like"/>
</dbReference>
<reference evidence="2 3" key="1">
    <citation type="submission" date="2018-01" db="EMBL/GenBank/DDBJ databases">
        <title>Arthrobacter sp. nov., from glaciers in China.</title>
        <authorList>
            <person name="Liu Q."/>
            <person name="Xin Y.-H."/>
        </authorList>
    </citation>
    <scope>NUCLEOTIDE SEQUENCE [LARGE SCALE GENOMIC DNA]</scope>
    <source>
        <strain evidence="2 3">HLT2-12-2</strain>
    </source>
</reference>
<evidence type="ECO:0000313" key="3">
    <source>
        <dbReference type="Proteomes" id="UP000237061"/>
    </source>
</evidence>
<name>A0A2S3ZZK0_ARTGL</name>
<keyword evidence="3" id="KW-1185">Reference proteome</keyword>
<dbReference type="Pfam" id="PF07883">
    <property type="entry name" value="Cupin_2"/>
    <property type="match status" value="1"/>
</dbReference>
<feature type="domain" description="Cupin type-2" evidence="1">
    <location>
        <begin position="47"/>
        <end position="106"/>
    </location>
</feature>
<accession>A0A2S3ZZK0</accession>
<dbReference type="Gene3D" id="2.60.120.10">
    <property type="entry name" value="Jelly Rolls"/>
    <property type="match status" value="1"/>
</dbReference>
<evidence type="ECO:0000259" key="1">
    <source>
        <dbReference type="Pfam" id="PF07883"/>
    </source>
</evidence>
<dbReference type="InterPro" id="IPR014710">
    <property type="entry name" value="RmlC-like_jellyroll"/>
</dbReference>
<dbReference type="Proteomes" id="UP000237061">
    <property type="component" value="Unassembled WGS sequence"/>
</dbReference>
<dbReference type="EMBL" id="PPXC01000004">
    <property type="protein sequence ID" value="POH74342.1"/>
    <property type="molecule type" value="Genomic_DNA"/>
</dbReference>
<dbReference type="PANTHER" id="PTHR36440:SF1">
    <property type="entry name" value="PUTATIVE (AFU_ORTHOLOGUE AFUA_8G07350)-RELATED"/>
    <property type="match status" value="1"/>
</dbReference>
<dbReference type="AlphaFoldDB" id="A0A2S3ZZK0"/>
<evidence type="ECO:0000313" key="2">
    <source>
        <dbReference type="EMBL" id="POH74342.1"/>
    </source>
</evidence>
<dbReference type="InterPro" id="IPR013096">
    <property type="entry name" value="Cupin_2"/>
</dbReference>
<dbReference type="InterPro" id="IPR011051">
    <property type="entry name" value="RmlC_Cupin_sf"/>
</dbReference>
<gene>
    <name evidence="2" type="ORF">CVS27_07215</name>
</gene>
<dbReference type="PANTHER" id="PTHR36440">
    <property type="entry name" value="PUTATIVE (AFU_ORTHOLOGUE AFUA_8G07350)-RELATED"/>
    <property type="match status" value="1"/>
</dbReference>
<comment type="caution">
    <text evidence="2">The sequence shown here is derived from an EMBL/GenBank/DDBJ whole genome shotgun (WGS) entry which is preliminary data.</text>
</comment>
<sequence length="163" mass="17440">MDTTKQAKSFIRQAGTGDRRWFYGGGIHTWLAKAEETGGASLIYSDTMERGKVTPMHIHPETDEALYILSGEVLMNLDGVEERLGAGGLVMALRGQPHAFKVLADDTSLLCIQTPGNAQAFYMGASVPLDAGDNASGTVDFDRIRESGKLNGGIVIIGPPPFD</sequence>
<dbReference type="SUPFAM" id="SSF51182">
    <property type="entry name" value="RmlC-like cupins"/>
    <property type="match status" value="1"/>
</dbReference>
<proteinExistence type="predicted"/>